<dbReference type="SUPFAM" id="SSF51905">
    <property type="entry name" value="FAD/NAD(P)-binding domain"/>
    <property type="match status" value="1"/>
</dbReference>
<sequence>MSDLSFYNSYDVVVVGSGPAGLSAALTLANQGVRVVVIEKASLPRYKTCGGGLVRRAIRLLPVDIQGVVERDCYSVELNLLDTGLGFATKRQSPIVSMIMREKFDFYLVSSAIKAGVVIRSRCEVVDVVSKVKGVELITREGSLKTRFVIAADGAKSLVAQKTGWKETRQLIPASVYEVFVDDDVLNRFIHAGRFDFGIVSRGYTWVFPKKNHLSIGLLSMRRGALKLDKMLKQYLRLICIDKIKRIERHNFVVPISPRKDCFMQSCVLLVGDAAGFVDPVTGEGITFAIQSGQIAARALLDGYFDEDRVKQAFYLELEKRILPELRLGSYLARLIYDYPRIRSLLFRLYGQNLTEAVTDIMMGEKTYRSILHNPLNYLKIVSHLATS</sequence>
<organism evidence="2 3">
    <name type="scientific">Candidatus Scalindua rubra</name>
    <dbReference type="NCBI Taxonomy" id="1872076"/>
    <lineage>
        <taxon>Bacteria</taxon>
        <taxon>Pseudomonadati</taxon>
        <taxon>Planctomycetota</taxon>
        <taxon>Candidatus Brocadiia</taxon>
        <taxon>Candidatus Brocadiales</taxon>
        <taxon>Candidatus Scalinduaceae</taxon>
        <taxon>Candidatus Scalindua</taxon>
    </lineage>
</organism>
<feature type="domain" description="FAD-binding" evidence="1">
    <location>
        <begin position="10"/>
        <end position="300"/>
    </location>
</feature>
<gene>
    <name evidence="2" type="ORF">SCARUB_03330</name>
</gene>
<dbReference type="AlphaFoldDB" id="A0A1E3X7D4"/>
<dbReference type="GO" id="GO:0071949">
    <property type="term" value="F:FAD binding"/>
    <property type="evidence" value="ECO:0007669"/>
    <property type="project" value="InterPro"/>
</dbReference>
<dbReference type="Proteomes" id="UP000094056">
    <property type="component" value="Unassembled WGS sequence"/>
</dbReference>
<dbReference type="InterPro" id="IPR011777">
    <property type="entry name" value="Geranylgeranyl_Rdtase_fam"/>
</dbReference>
<comment type="caution">
    <text evidence="2">The sequence shown here is derived from an EMBL/GenBank/DDBJ whole genome shotgun (WGS) entry which is preliminary data.</text>
</comment>
<dbReference type="PATRIC" id="fig|1872076.5.peg.3965"/>
<dbReference type="PANTHER" id="PTHR42685">
    <property type="entry name" value="GERANYLGERANYL DIPHOSPHATE REDUCTASE"/>
    <property type="match status" value="1"/>
</dbReference>
<dbReference type="EMBL" id="MAYW01000110">
    <property type="protein sequence ID" value="ODS31550.1"/>
    <property type="molecule type" value="Genomic_DNA"/>
</dbReference>
<evidence type="ECO:0000313" key="3">
    <source>
        <dbReference type="Proteomes" id="UP000094056"/>
    </source>
</evidence>
<reference evidence="2 3" key="1">
    <citation type="submission" date="2016-07" db="EMBL/GenBank/DDBJ databases">
        <title>Draft genome of Scalindua rubra, obtained from a brine-seawater interface in the Red Sea, sheds light on salt adaptation in anammox bacteria.</title>
        <authorList>
            <person name="Speth D.R."/>
            <person name="Lagkouvardos I."/>
            <person name="Wang Y."/>
            <person name="Qian P.-Y."/>
            <person name="Dutilh B.E."/>
            <person name="Jetten M.S."/>
        </authorList>
    </citation>
    <scope>NUCLEOTIDE SEQUENCE [LARGE SCALE GENOMIC DNA]</scope>
    <source>
        <strain evidence="2">BSI-1</strain>
    </source>
</reference>
<dbReference type="InterPro" id="IPR050407">
    <property type="entry name" value="Geranylgeranyl_reductase"/>
</dbReference>
<dbReference type="InterPro" id="IPR036188">
    <property type="entry name" value="FAD/NAD-bd_sf"/>
</dbReference>
<dbReference type="PANTHER" id="PTHR42685:SF22">
    <property type="entry name" value="CONDITIONED MEDIUM FACTOR RECEPTOR 1"/>
    <property type="match status" value="1"/>
</dbReference>
<accession>A0A1E3X7D4</accession>
<evidence type="ECO:0000313" key="2">
    <source>
        <dbReference type="EMBL" id="ODS31550.1"/>
    </source>
</evidence>
<dbReference type="GO" id="GO:0016628">
    <property type="term" value="F:oxidoreductase activity, acting on the CH-CH group of donors, NAD or NADP as acceptor"/>
    <property type="evidence" value="ECO:0007669"/>
    <property type="project" value="InterPro"/>
</dbReference>
<dbReference type="InterPro" id="IPR002938">
    <property type="entry name" value="FAD-bd"/>
</dbReference>
<dbReference type="NCBIfam" id="TIGR02032">
    <property type="entry name" value="GG-red-SF"/>
    <property type="match status" value="1"/>
</dbReference>
<dbReference type="Pfam" id="PF01494">
    <property type="entry name" value="FAD_binding_3"/>
    <property type="match status" value="1"/>
</dbReference>
<dbReference type="Gene3D" id="3.50.50.60">
    <property type="entry name" value="FAD/NAD(P)-binding domain"/>
    <property type="match status" value="1"/>
</dbReference>
<protein>
    <submittedName>
        <fullName evidence="2">Dehydrogenase</fullName>
    </submittedName>
</protein>
<name>A0A1E3X7D4_9BACT</name>
<evidence type="ECO:0000259" key="1">
    <source>
        <dbReference type="Pfam" id="PF01494"/>
    </source>
</evidence>
<dbReference type="PRINTS" id="PR00420">
    <property type="entry name" value="RNGMNOXGNASE"/>
</dbReference>
<proteinExistence type="predicted"/>